<feature type="transmembrane region" description="Helical" evidence="5">
    <location>
        <begin position="59"/>
        <end position="81"/>
    </location>
</feature>
<dbReference type="GO" id="GO:0140359">
    <property type="term" value="F:ABC-type transporter activity"/>
    <property type="evidence" value="ECO:0007669"/>
    <property type="project" value="InterPro"/>
</dbReference>
<evidence type="ECO:0000313" key="8">
    <source>
        <dbReference type="Proteomes" id="UP000031518"/>
    </source>
</evidence>
<evidence type="ECO:0000313" key="7">
    <source>
        <dbReference type="EMBL" id="CDM64132.1"/>
    </source>
</evidence>
<feature type="transmembrane region" description="Helical" evidence="5">
    <location>
        <begin position="225"/>
        <end position="243"/>
    </location>
</feature>
<evidence type="ECO:0000256" key="5">
    <source>
        <dbReference type="SAM" id="Phobius"/>
    </source>
</evidence>
<dbReference type="Proteomes" id="UP000031518">
    <property type="component" value="Unassembled WGS sequence"/>
</dbReference>
<name>A0A0B6WTY0_9BACT</name>
<organism evidence="7 8">
    <name type="scientific">Pyrinomonas methylaliphatogenes</name>
    <dbReference type="NCBI Taxonomy" id="454194"/>
    <lineage>
        <taxon>Bacteria</taxon>
        <taxon>Pseudomonadati</taxon>
        <taxon>Acidobacteriota</taxon>
        <taxon>Blastocatellia</taxon>
        <taxon>Blastocatellales</taxon>
        <taxon>Pyrinomonadaceae</taxon>
        <taxon>Pyrinomonas</taxon>
    </lineage>
</organism>
<comment type="subcellular location">
    <subcellularLocation>
        <location evidence="1">Membrane</location>
        <topology evidence="1">Multi-pass membrane protein</topology>
    </subcellularLocation>
</comment>
<proteinExistence type="predicted"/>
<dbReference type="EMBL" id="CBXV010000001">
    <property type="protein sequence ID" value="CDM64132.1"/>
    <property type="molecule type" value="Genomic_DNA"/>
</dbReference>
<dbReference type="Pfam" id="PF01061">
    <property type="entry name" value="ABC2_membrane"/>
    <property type="match status" value="1"/>
</dbReference>
<accession>A0A0B6WTY0</accession>
<sequence>MGLRRRLNEVECVFRIHLARLRVEAGPFILAALIFPTAIYLFAQAIGNTTGQSEQQTRFLAGSITFSISLTSISWLGYLLLENRFTGRLKLFATSPLAPSSYLFGILTFALAQTALGTSALLIVARFFGIDLKLSPLPFIVAIGLGALCLCGLSVVVATRARSFSEGSLLTDALGAGLVFLAPVYYRAEVLPRLMRPIAEWLPTACVERAILCALRGDEAPMADFLALFAMTGIALALGVRSLRWTED</sequence>
<keyword evidence="3 5" id="KW-1133">Transmembrane helix</keyword>
<evidence type="ECO:0000256" key="2">
    <source>
        <dbReference type="ARBA" id="ARBA00022692"/>
    </source>
</evidence>
<keyword evidence="2 5" id="KW-0812">Transmembrane</keyword>
<dbReference type="PANTHER" id="PTHR43229:SF3">
    <property type="entry name" value="ABC-TYPE MULTIDRUG TRANSPORT SYSTEM, PERMEASE COMPONENT"/>
    <property type="match status" value="1"/>
</dbReference>
<dbReference type="InterPro" id="IPR013525">
    <property type="entry name" value="ABC2_TM"/>
</dbReference>
<evidence type="ECO:0000256" key="4">
    <source>
        <dbReference type="ARBA" id="ARBA00023136"/>
    </source>
</evidence>
<dbReference type="PANTHER" id="PTHR43229">
    <property type="entry name" value="NODULATION PROTEIN J"/>
    <property type="match status" value="1"/>
</dbReference>
<dbReference type="AlphaFoldDB" id="A0A0B6WTY0"/>
<keyword evidence="4 5" id="KW-0472">Membrane</keyword>
<reference evidence="7 8" key="2">
    <citation type="submission" date="2015-01" db="EMBL/GenBank/DDBJ databases">
        <title>Complete genome sequence of Pyrinomonas methylaliphatogenes type strain K22T.</title>
        <authorList>
            <person name="Lee K.C.Y."/>
            <person name="Power J.F."/>
            <person name="Dunfield P.F."/>
            <person name="Morgan X.C."/>
            <person name="Huttenhower C."/>
            <person name="Stott M.B."/>
        </authorList>
    </citation>
    <scope>NUCLEOTIDE SEQUENCE [LARGE SCALE GENOMIC DNA]</scope>
    <source>
        <strain evidence="7 8">K22</strain>
    </source>
</reference>
<dbReference type="InterPro" id="IPR051784">
    <property type="entry name" value="Nod_factor_ABC_transporter"/>
</dbReference>
<dbReference type="GO" id="GO:0016020">
    <property type="term" value="C:membrane"/>
    <property type="evidence" value="ECO:0007669"/>
    <property type="project" value="UniProtKB-SubCell"/>
</dbReference>
<dbReference type="STRING" id="454194.PYK22_00124"/>
<protein>
    <submittedName>
        <fullName evidence="7">ABC-type multidrug transport system, permease component</fullName>
    </submittedName>
</protein>
<feature type="transmembrane region" description="Helical" evidence="5">
    <location>
        <begin position="169"/>
        <end position="186"/>
    </location>
</feature>
<feature type="transmembrane region" description="Helical" evidence="5">
    <location>
        <begin position="102"/>
        <end position="125"/>
    </location>
</feature>
<evidence type="ECO:0000256" key="1">
    <source>
        <dbReference type="ARBA" id="ARBA00004141"/>
    </source>
</evidence>
<keyword evidence="8" id="KW-1185">Reference proteome</keyword>
<evidence type="ECO:0000256" key="3">
    <source>
        <dbReference type="ARBA" id="ARBA00022989"/>
    </source>
</evidence>
<evidence type="ECO:0000259" key="6">
    <source>
        <dbReference type="Pfam" id="PF01061"/>
    </source>
</evidence>
<feature type="transmembrane region" description="Helical" evidence="5">
    <location>
        <begin position="25"/>
        <end position="47"/>
    </location>
</feature>
<feature type="domain" description="ABC-2 type transporter transmembrane" evidence="6">
    <location>
        <begin position="31"/>
        <end position="207"/>
    </location>
</feature>
<gene>
    <name evidence="7" type="ORF">PYK22_00124</name>
</gene>
<feature type="transmembrane region" description="Helical" evidence="5">
    <location>
        <begin position="137"/>
        <end position="157"/>
    </location>
</feature>
<dbReference type="RefSeq" id="WP_041973149.1">
    <property type="nucleotide sequence ID" value="NZ_CBXV010000001.1"/>
</dbReference>
<reference evidence="7 8" key="1">
    <citation type="submission" date="2013-12" db="EMBL/GenBank/DDBJ databases">
        <authorList>
            <person name="Stott M."/>
        </authorList>
    </citation>
    <scope>NUCLEOTIDE SEQUENCE [LARGE SCALE GENOMIC DNA]</scope>
    <source>
        <strain evidence="7 8">K22</strain>
    </source>
</reference>